<dbReference type="InterPro" id="IPR041802">
    <property type="entry name" value="MPP_YfcE"/>
</dbReference>
<dbReference type="CDD" id="cd00841">
    <property type="entry name" value="MPP_YfcE"/>
    <property type="match status" value="1"/>
</dbReference>
<evidence type="ECO:0000313" key="4">
    <source>
        <dbReference type="EMBL" id="HIU95539.1"/>
    </source>
</evidence>
<dbReference type="GO" id="GO:0016787">
    <property type="term" value="F:hydrolase activity"/>
    <property type="evidence" value="ECO:0007669"/>
    <property type="project" value="UniProtKB-UniRule"/>
</dbReference>
<dbReference type="EMBL" id="DVOB01000054">
    <property type="protein sequence ID" value="HIU95539.1"/>
    <property type="molecule type" value="Genomic_DNA"/>
</dbReference>
<comment type="caution">
    <text evidence="4">The sequence shown here is derived from an EMBL/GenBank/DDBJ whole genome shotgun (WGS) entry which is preliminary data.</text>
</comment>
<dbReference type="AlphaFoldDB" id="A0A9D1N6A9"/>
<dbReference type="SUPFAM" id="SSF56300">
    <property type="entry name" value="Metallo-dependent phosphatases"/>
    <property type="match status" value="1"/>
</dbReference>
<dbReference type="Gene3D" id="3.60.21.10">
    <property type="match status" value="1"/>
</dbReference>
<dbReference type="InterPro" id="IPR000979">
    <property type="entry name" value="Phosphodiesterase_MJ0936/Vps29"/>
</dbReference>
<dbReference type="Proteomes" id="UP000824130">
    <property type="component" value="Unassembled WGS sequence"/>
</dbReference>
<name>A0A9D1N6A9_9FIRM</name>
<dbReference type="EC" id="3.1.4.-" evidence="2"/>
<evidence type="ECO:0000313" key="5">
    <source>
        <dbReference type="Proteomes" id="UP000824130"/>
    </source>
</evidence>
<dbReference type="InterPro" id="IPR024654">
    <property type="entry name" value="Calcineurin-like_PHP_lpxH"/>
</dbReference>
<proteinExistence type="inferred from homology"/>
<organism evidence="4 5">
    <name type="scientific">Candidatus Allocopromorpha excrementipullorum</name>
    <dbReference type="NCBI Taxonomy" id="2840743"/>
    <lineage>
        <taxon>Bacteria</taxon>
        <taxon>Bacillati</taxon>
        <taxon>Bacillota</taxon>
        <taxon>Clostridia</taxon>
        <taxon>Eubacteriales</taxon>
        <taxon>Eubacteriaceae</taxon>
        <taxon>Eubacteriaceae incertae sedis</taxon>
        <taxon>Candidatus Allocopromorpha</taxon>
    </lineage>
</organism>
<dbReference type="Pfam" id="PF12850">
    <property type="entry name" value="Metallophos_2"/>
    <property type="match status" value="1"/>
</dbReference>
<keyword evidence="2" id="KW-0479">Metal-binding</keyword>
<accession>A0A9D1N6A9</accession>
<gene>
    <name evidence="4" type="ORF">IAD25_02350</name>
</gene>
<comment type="similarity">
    <text evidence="1 2">Belongs to the metallophosphoesterase superfamily. YfcE family.</text>
</comment>
<evidence type="ECO:0000259" key="3">
    <source>
        <dbReference type="Pfam" id="PF12850"/>
    </source>
</evidence>
<dbReference type="InterPro" id="IPR029052">
    <property type="entry name" value="Metallo-depent_PP-like"/>
</dbReference>
<sequence length="182" mass="20374">MKILAISDTHGKLDKVRDIWPKLTDIDMIIHAGDFIRDGKALSKELKVPVVTVKGNCDNGYSHDDFETVATEYGDILVTHGHMENVKYRLDNLLYKALENDCRAVVFGHTHRAFVGEDKGIHLINPGSLTLPRDGSDGSYAIIRTSKDSFDASIVYYSTIMGGRKPPQSGFLRNLLNYSDRF</sequence>
<protein>
    <recommendedName>
        <fullName evidence="2">Phosphoesterase</fullName>
        <ecNumber evidence="2">3.1.4.-</ecNumber>
    </recommendedName>
</protein>
<reference evidence="4" key="1">
    <citation type="submission" date="2020-10" db="EMBL/GenBank/DDBJ databases">
        <authorList>
            <person name="Gilroy R."/>
        </authorList>
    </citation>
    <scope>NUCLEOTIDE SEQUENCE</scope>
    <source>
        <strain evidence="4">ChiSjej4B22-8349</strain>
    </source>
</reference>
<feature type="domain" description="Calcineurin-like phosphoesterase" evidence="3">
    <location>
        <begin position="1"/>
        <end position="147"/>
    </location>
</feature>
<dbReference type="GO" id="GO:0046872">
    <property type="term" value="F:metal ion binding"/>
    <property type="evidence" value="ECO:0007669"/>
    <property type="project" value="UniProtKB-KW"/>
</dbReference>
<evidence type="ECO:0000256" key="1">
    <source>
        <dbReference type="ARBA" id="ARBA00008950"/>
    </source>
</evidence>
<dbReference type="NCBIfam" id="TIGR00040">
    <property type="entry name" value="yfcE"/>
    <property type="match status" value="1"/>
</dbReference>
<evidence type="ECO:0000256" key="2">
    <source>
        <dbReference type="RuleBase" id="RU362039"/>
    </source>
</evidence>
<comment type="cofactor">
    <cofactor evidence="2">
        <name>a divalent metal cation</name>
        <dbReference type="ChEBI" id="CHEBI:60240"/>
    </cofactor>
</comment>
<dbReference type="PANTHER" id="PTHR11124">
    <property type="entry name" value="VACUOLAR SORTING PROTEIN VPS29"/>
    <property type="match status" value="1"/>
</dbReference>
<reference evidence="4" key="2">
    <citation type="journal article" date="2021" name="PeerJ">
        <title>Extensive microbial diversity within the chicken gut microbiome revealed by metagenomics and culture.</title>
        <authorList>
            <person name="Gilroy R."/>
            <person name="Ravi A."/>
            <person name="Getino M."/>
            <person name="Pursley I."/>
            <person name="Horton D.L."/>
            <person name="Alikhan N.F."/>
            <person name="Baker D."/>
            <person name="Gharbi K."/>
            <person name="Hall N."/>
            <person name="Watson M."/>
            <person name="Adriaenssens E.M."/>
            <person name="Foster-Nyarko E."/>
            <person name="Jarju S."/>
            <person name="Secka A."/>
            <person name="Antonio M."/>
            <person name="Oren A."/>
            <person name="Chaudhuri R.R."/>
            <person name="La Ragione R."/>
            <person name="Hildebrand F."/>
            <person name="Pallen M.J."/>
        </authorList>
    </citation>
    <scope>NUCLEOTIDE SEQUENCE</scope>
    <source>
        <strain evidence="4">ChiSjej4B22-8349</strain>
    </source>
</reference>